<keyword evidence="2" id="KW-1185">Reference proteome</keyword>
<dbReference type="EMBL" id="CM007381">
    <property type="protein sequence ID" value="ONK80945.1"/>
    <property type="molecule type" value="Genomic_DNA"/>
</dbReference>
<dbReference type="AlphaFoldDB" id="A0A5P1FRK2"/>
<organism evidence="1 2">
    <name type="scientific">Asparagus officinalis</name>
    <name type="common">Garden asparagus</name>
    <dbReference type="NCBI Taxonomy" id="4686"/>
    <lineage>
        <taxon>Eukaryota</taxon>
        <taxon>Viridiplantae</taxon>
        <taxon>Streptophyta</taxon>
        <taxon>Embryophyta</taxon>
        <taxon>Tracheophyta</taxon>
        <taxon>Spermatophyta</taxon>
        <taxon>Magnoliopsida</taxon>
        <taxon>Liliopsida</taxon>
        <taxon>Asparagales</taxon>
        <taxon>Asparagaceae</taxon>
        <taxon>Asparagoideae</taxon>
        <taxon>Asparagus</taxon>
    </lineage>
</organism>
<accession>A0A5P1FRK2</accession>
<gene>
    <name evidence="1" type="ORF">A4U43_C01F23560</name>
</gene>
<dbReference type="Proteomes" id="UP000243459">
    <property type="component" value="Chromosome 1"/>
</dbReference>
<proteinExistence type="predicted"/>
<evidence type="ECO:0000313" key="1">
    <source>
        <dbReference type="EMBL" id="ONK80945.1"/>
    </source>
</evidence>
<dbReference type="Gramene" id="ONK80945">
    <property type="protein sequence ID" value="ONK80945"/>
    <property type="gene ID" value="A4U43_C01F23560"/>
</dbReference>
<name>A0A5P1FRK2_ASPOF</name>
<reference evidence="2" key="1">
    <citation type="journal article" date="2017" name="Nat. Commun.">
        <title>The asparagus genome sheds light on the origin and evolution of a young Y chromosome.</title>
        <authorList>
            <person name="Harkess A."/>
            <person name="Zhou J."/>
            <person name="Xu C."/>
            <person name="Bowers J.E."/>
            <person name="Van der Hulst R."/>
            <person name="Ayyampalayam S."/>
            <person name="Mercati F."/>
            <person name="Riccardi P."/>
            <person name="McKain M.R."/>
            <person name="Kakrana A."/>
            <person name="Tang H."/>
            <person name="Ray J."/>
            <person name="Groenendijk J."/>
            <person name="Arikit S."/>
            <person name="Mathioni S.M."/>
            <person name="Nakano M."/>
            <person name="Shan H."/>
            <person name="Telgmann-Rauber A."/>
            <person name="Kanno A."/>
            <person name="Yue Z."/>
            <person name="Chen H."/>
            <person name="Li W."/>
            <person name="Chen Y."/>
            <person name="Xu X."/>
            <person name="Zhang Y."/>
            <person name="Luo S."/>
            <person name="Chen H."/>
            <person name="Gao J."/>
            <person name="Mao Z."/>
            <person name="Pires J.C."/>
            <person name="Luo M."/>
            <person name="Kudrna D."/>
            <person name="Wing R.A."/>
            <person name="Meyers B.C."/>
            <person name="Yi K."/>
            <person name="Kong H."/>
            <person name="Lavrijsen P."/>
            <person name="Sunseri F."/>
            <person name="Falavigna A."/>
            <person name="Ye Y."/>
            <person name="Leebens-Mack J.H."/>
            <person name="Chen G."/>
        </authorList>
    </citation>
    <scope>NUCLEOTIDE SEQUENCE [LARGE SCALE GENOMIC DNA]</scope>
    <source>
        <strain evidence="2">cv. DH0086</strain>
    </source>
</reference>
<sequence>MMEAGEGGVGSGNALEMEMLGFQQQTGEGEMEDLKPVIDVFDVTGGDEVKEEEEVVMVKAVAGEGNGFCFSTKTIELKDEASTIEHVQEHDLKVAASLFTLTNRNTSSL</sequence>
<protein>
    <submittedName>
        <fullName evidence="1">Uncharacterized protein</fullName>
    </submittedName>
</protein>
<evidence type="ECO:0000313" key="2">
    <source>
        <dbReference type="Proteomes" id="UP000243459"/>
    </source>
</evidence>